<dbReference type="EMBL" id="GL870878">
    <property type="protein sequence ID" value="EIJ88693.1"/>
    <property type="molecule type" value="Genomic_DNA"/>
</dbReference>
<dbReference type="GO" id="GO:0046872">
    <property type="term" value="F:metal ion binding"/>
    <property type="evidence" value="ECO:0007669"/>
    <property type="project" value="UniProtKB-KW"/>
</dbReference>
<dbReference type="InterPro" id="IPR000687">
    <property type="entry name" value="RIO_kinase"/>
</dbReference>
<feature type="compositionally biased region" description="Low complexity" evidence="12">
    <location>
        <begin position="203"/>
        <end position="219"/>
    </location>
</feature>
<keyword evidence="9" id="KW-0460">Magnesium</keyword>
<keyword evidence="8" id="KW-0067">ATP-binding</keyword>
<organism evidence="14 15">
    <name type="scientific">Nematocida parisii (strain ERTm3)</name>
    <name type="common">Nematode killer fungus</name>
    <dbReference type="NCBI Taxonomy" id="935791"/>
    <lineage>
        <taxon>Eukaryota</taxon>
        <taxon>Fungi</taxon>
        <taxon>Fungi incertae sedis</taxon>
        <taxon>Microsporidia</taxon>
        <taxon>Nematocida</taxon>
    </lineage>
</organism>
<keyword evidence="15" id="KW-1185">Reference proteome</keyword>
<feature type="compositionally biased region" description="Basic and acidic residues" evidence="12">
    <location>
        <begin position="329"/>
        <end position="340"/>
    </location>
</feature>
<dbReference type="InterPro" id="IPR051272">
    <property type="entry name" value="RIO-type_Ser/Thr_kinase"/>
</dbReference>
<evidence type="ECO:0000256" key="12">
    <source>
        <dbReference type="SAM" id="MobiDB-lite"/>
    </source>
</evidence>
<feature type="region of interest" description="Disordered" evidence="12">
    <location>
        <begin position="285"/>
        <end position="360"/>
    </location>
</feature>
<comment type="catalytic activity">
    <reaction evidence="10">
        <text>L-threonyl-[protein] + ATP = O-phospho-L-threonyl-[protein] + ADP + H(+)</text>
        <dbReference type="Rhea" id="RHEA:46608"/>
        <dbReference type="Rhea" id="RHEA-COMP:11060"/>
        <dbReference type="Rhea" id="RHEA-COMP:11605"/>
        <dbReference type="ChEBI" id="CHEBI:15378"/>
        <dbReference type="ChEBI" id="CHEBI:30013"/>
        <dbReference type="ChEBI" id="CHEBI:30616"/>
        <dbReference type="ChEBI" id="CHEBI:61977"/>
        <dbReference type="ChEBI" id="CHEBI:456216"/>
        <dbReference type="EC" id="2.7.11.1"/>
    </reaction>
</comment>
<evidence type="ECO:0000256" key="10">
    <source>
        <dbReference type="ARBA" id="ARBA00047899"/>
    </source>
</evidence>
<keyword evidence="5" id="KW-0479">Metal-binding</keyword>
<evidence type="ECO:0000256" key="2">
    <source>
        <dbReference type="ARBA" id="ARBA00012513"/>
    </source>
</evidence>
<feature type="region of interest" description="Disordered" evidence="12">
    <location>
        <begin position="189"/>
        <end position="236"/>
    </location>
</feature>
<dbReference type="Proteomes" id="UP000002872">
    <property type="component" value="Unassembled WGS sequence"/>
</dbReference>
<evidence type="ECO:0000313" key="15">
    <source>
        <dbReference type="Proteomes" id="UP000002872"/>
    </source>
</evidence>
<accession>I3EHJ6</accession>
<feature type="region of interest" description="Disordered" evidence="12">
    <location>
        <begin position="1"/>
        <end position="20"/>
    </location>
</feature>
<evidence type="ECO:0000256" key="4">
    <source>
        <dbReference type="ARBA" id="ARBA00022679"/>
    </source>
</evidence>
<evidence type="ECO:0000259" key="13">
    <source>
        <dbReference type="SMART" id="SM00090"/>
    </source>
</evidence>
<sequence>MEEYRESHKTEKRKKDTDDRKTVTTVLDKKTLEILGKLQRQGLIIKMHGAVSVGKEASIYLATASPNIWSKLCKKQEVSDDRPIIVAIKIYKTSAMVFKDRERYVVGERRFKQYPRRNSRKLVKLWAEKEVRNLNRLQKAGIPSPRPLFLRRNILIMTMIGDCTQIDSKKEESSGDNYTTQKLACAEEENKEFSVDVEDSGDDTSASTMSEETESISFTSDEDECFSSTTDNNTSGNELDNISITLSDASDEDMDSAYTDHILEVEEESLLDVEYPADIIPGVDTVPSVEESPEISEKSAGGSIGCGEVSLLKEPSTAQEASSKLADIISKEEYSKNESKHKPKDKKIKSPYMLKSGAEE</sequence>
<evidence type="ECO:0000256" key="11">
    <source>
        <dbReference type="ARBA" id="ARBA00048679"/>
    </source>
</evidence>
<dbReference type="Gene3D" id="3.30.200.20">
    <property type="entry name" value="Phosphorylase Kinase, domain 1"/>
    <property type="match status" value="1"/>
</dbReference>
<protein>
    <recommendedName>
        <fullName evidence="2">non-specific serine/threonine protein kinase</fullName>
        <ecNumber evidence="2">2.7.11.1</ecNumber>
    </recommendedName>
</protein>
<comment type="similarity">
    <text evidence="1">Belongs to the protein kinase superfamily. RIO-type Ser/Thr kinase family.</text>
</comment>
<evidence type="ECO:0000256" key="7">
    <source>
        <dbReference type="ARBA" id="ARBA00022777"/>
    </source>
</evidence>
<feature type="compositionally biased region" description="Acidic residues" evidence="12">
    <location>
        <begin position="189"/>
        <end position="202"/>
    </location>
</feature>
<dbReference type="GO" id="GO:0005524">
    <property type="term" value="F:ATP binding"/>
    <property type="evidence" value="ECO:0007669"/>
    <property type="project" value="UniProtKB-KW"/>
</dbReference>
<gene>
    <name evidence="14" type="ORF">NEQG_01383</name>
</gene>
<feature type="domain" description="RIO kinase" evidence="13">
    <location>
        <begin position="16"/>
        <end position="231"/>
    </location>
</feature>
<dbReference type="AlphaFoldDB" id="I3EHJ6"/>
<evidence type="ECO:0000256" key="3">
    <source>
        <dbReference type="ARBA" id="ARBA00022527"/>
    </source>
</evidence>
<dbReference type="EC" id="2.7.11.1" evidence="2"/>
<dbReference type="VEuPathDB" id="MicrosporidiaDB:NEQG_01383"/>
<dbReference type="PANTHER" id="PTHR45723">
    <property type="entry name" value="SERINE/THREONINE-PROTEIN KINASE RIO1"/>
    <property type="match status" value="1"/>
</dbReference>
<evidence type="ECO:0000313" key="14">
    <source>
        <dbReference type="EMBL" id="EIJ88693.1"/>
    </source>
</evidence>
<dbReference type="STRING" id="935791.I3EHJ6"/>
<name>I3EHJ6_NEMP3</name>
<dbReference type="OrthoDB" id="205248at2759"/>
<comment type="catalytic activity">
    <reaction evidence="11">
        <text>L-seryl-[protein] + ATP = O-phospho-L-seryl-[protein] + ADP + H(+)</text>
        <dbReference type="Rhea" id="RHEA:17989"/>
        <dbReference type="Rhea" id="RHEA-COMP:9863"/>
        <dbReference type="Rhea" id="RHEA-COMP:11604"/>
        <dbReference type="ChEBI" id="CHEBI:15378"/>
        <dbReference type="ChEBI" id="CHEBI:29999"/>
        <dbReference type="ChEBI" id="CHEBI:30616"/>
        <dbReference type="ChEBI" id="CHEBI:83421"/>
        <dbReference type="ChEBI" id="CHEBI:456216"/>
        <dbReference type="EC" id="2.7.11.1"/>
    </reaction>
</comment>
<dbReference type="HOGENOM" id="CLU_769640_0_0_1"/>
<keyword evidence="3" id="KW-0723">Serine/threonine-protein kinase</keyword>
<dbReference type="SMART" id="SM00090">
    <property type="entry name" value="RIO"/>
    <property type="match status" value="1"/>
</dbReference>
<keyword evidence="7 14" id="KW-0418">Kinase</keyword>
<reference evidence="14" key="1">
    <citation type="submission" date="2011-01" db="EMBL/GenBank/DDBJ databases">
        <title>The Genome Sequence of Nematocida parisii strain ERTm3.</title>
        <authorList>
            <consortium name="The Broad Institute Genome Sequencing Platform"/>
            <consortium name="The Broad Institute Genome Sequencing Center for Infectious Disease"/>
            <person name="Cuomo C."/>
            <person name="Troemel E."/>
            <person name="Young S.K."/>
            <person name="Zeng Q."/>
            <person name="Gargeya S."/>
            <person name="Fitzgerald M."/>
            <person name="Haas B."/>
            <person name="Abouelleil A."/>
            <person name="Alvarado L."/>
            <person name="Arachchi H.M."/>
            <person name="Berlin A."/>
            <person name="Chapman S.B."/>
            <person name="Gearin G."/>
            <person name="Goldberg J."/>
            <person name="Griggs A."/>
            <person name="Gujja S."/>
            <person name="Hansen M."/>
            <person name="Heiman D."/>
            <person name="Howarth C."/>
            <person name="Larimer J."/>
            <person name="Lui A."/>
            <person name="MacDonald P.J.P."/>
            <person name="McCowen C."/>
            <person name="Montmayeur A."/>
            <person name="Murphy C."/>
            <person name="Neiman D."/>
            <person name="Pearson M."/>
            <person name="Priest M."/>
            <person name="Roberts A."/>
            <person name="Saif S."/>
            <person name="Shea T."/>
            <person name="Sisk P."/>
            <person name="Stolte C."/>
            <person name="Sykes S."/>
            <person name="Wortman J."/>
            <person name="Nusbaum C."/>
            <person name="Birren B."/>
        </authorList>
    </citation>
    <scope>NUCLEOTIDE SEQUENCE</scope>
    <source>
        <strain evidence="14">ERTm3</strain>
    </source>
</reference>
<evidence type="ECO:0000256" key="1">
    <source>
        <dbReference type="ARBA" id="ARBA00009196"/>
    </source>
</evidence>
<keyword evidence="6" id="KW-0547">Nucleotide-binding</keyword>
<evidence type="ECO:0000256" key="9">
    <source>
        <dbReference type="ARBA" id="ARBA00022842"/>
    </source>
</evidence>
<dbReference type="GO" id="GO:0004674">
    <property type="term" value="F:protein serine/threonine kinase activity"/>
    <property type="evidence" value="ECO:0007669"/>
    <property type="project" value="UniProtKB-KW"/>
</dbReference>
<evidence type="ECO:0000256" key="8">
    <source>
        <dbReference type="ARBA" id="ARBA00022840"/>
    </source>
</evidence>
<dbReference type="InParanoid" id="I3EHJ6"/>
<evidence type="ECO:0000256" key="5">
    <source>
        <dbReference type="ARBA" id="ARBA00022723"/>
    </source>
</evidence>
<feature type="compositionally biased region" description="Polar residues" evidence="12">
    <location>
        <begin position="226"/>
        <end position="236"/>
    </location>
</feature>
<proteinExistence type="inferred from homology"/>
<evidence type="ECO:0000256" key="6">
    <source>
        <dbReference type="ARBA" id="ARBA00022741"/>
    </source>
</evidence>
<keyword evidence="4" id="KW-0808">Transferase</keyword>
<dbReference type="SUPFAM" id="SSF56112">
    <property type="entry name" value="Protein kinase-like (PK-like)"/>
    <property type="match status" value="1"/>
</dbReference>
<dbReference type="InterPro" id="IPR018934">
    <property type="entry name" value="RIO_dom"/>
</dbReference>
<dbReference type="InterPro" id="IPR011009">
    <property type="entry name" value="Kinase-like_dom_sf"/>
</dbReference>
<dbReference type="Pfam" id="PF01163">
    <property type="entry name" value="RIO1"/>
    <property type="match status" value="1"/>
</dbReference>